<proteinExistence type="predicted"/>
<dbReference type="PANTHER" id="PTHR39441">
    <property type="entry name" value="DUF2252 DOMAIN-CONTAINING PROTEIN"/>
    <property type="match status" value="1"/>
</dbReference>
<dbReference type="InterPro" id="IPR018721">
    <property type="entry name" value="DUF2252"/>
</dbReference>
<accession>A0A6J6C5V6</accession>
<evidence type="ECO:0000313" key="2">
    <source>
        <dbReference type="EMBL" id="CAB4546662.1"/>
    </source>
</evidence>
<organism evidence="2">
    <name type="scientific">freshwater metagenome</name>
    <dbReference type="NCBI Taxonomy" id="449393"/>
    <lineage>
        <taxon>unclassified sequences</taxon>
        <taxon>metagenomes</taxon>
        <taxon>ecological metagenomes</taxon>
    </lineage>
</organism>
<dbReference type="Pfam" id="PF10009">
    <property type="entry name" value="DUF2252"/>
    <property type="match status" value="1"/>
</dbReference>
<protein>
    <submittedName>
        <fullName evidence="2">Unannotated protein</fullName>
    </submittedName>
</protein>
<name>A0A6J6C5V6_9ZZZZ</name>
<evidence type="ECO:0000256" key="1">
    <source>
        <dbReference type="SAM" id="MobiDB-lite"/>
    </source>
</evidence>
<evidence type="ECO:0000313" key="3">
    <source>
        <dbReference type="EMBL" id="CAB4749651.1"/>
    </source>
</evidence>
<dbReference type="EMBL" id="CAEZYU010000078">
    <property type="protein sequence ID" value="CAB4749651.1"/>
    <property type="molecule type" value="Genomic_DNA"/>
</dbReference>
<dbReference type="EMBL" id="CAEZSF010000142">
    <property type="protein sequence ID" value="CAB4546662.1"/>
    <property type="molecule type" value="Genomic_DNA"/>
</dbReference>
<reference evidence="2" key="1">
    <citation type="submission" date="2020-05" db="EMBL/GenBank/DDBJ databases">
        <authorList>
            <person name="Chiriac C."/>
            <person name="Salcher M."/>
            <person name="Ghai R."/>
            <person name="Kavagutti S V."/>
        </authorList>
    </citation>
    <scope>NUCLEOTIDE SEQUENCE</scope>
</reference>
<gene>
    <name evidence="2" type="ORF">UFOPK1358_01354</name>
    <name evidence="3" type="ORF">UFOPK2766_01575</name>
</gene>
<feature type="region of interest" description="Disordered" evidence="1">
    <location>
        <begin position="25"/>
        <end position="60"/>
    </location>
</feature>
<dbReference type="AlphaFoldDB" id="A0A6J6C5V6"/>
<sequence>MAKDDPFPNAGKSAELLTAALAETERIASGTPPLRSPDQPNDDWDGKTYIEPDPTTTSPSQRMIIGELVRKSVPRETLGEWNPPKDRPDPVQQLIEQNRTRVPELVPVRNARMAVSPFTYLRGSPVVMARDLGSGPSTNLRTQLCGDAHLCNFGAYGTPERNVVFDLNDFDETLPGPFEWDVKRLVTSFLIAARTSGQGEKAGRAAAKKAAQIYRENMLRLAEADVLDIWYEHIELSEALQEFAGIVSPKKLAKSLAKAKHRTSAQVLTKLTEMVNGERRILHQPPLLTPLDAPEWQKITEDALDLYAESLDPDHRQLLHRFRQIELAIKVVGVGSVGTRCLIVLMHGRDEDDVLFLQVKEAEDSVLAPYAGPSEFAHQGERAVVGQRKMQAASDVFLGWTRGPAGKFYYIRQLKDMKGSVDIDGLPAAGLIAYADLCGRTLARAHARSADPIAIAGYLGKSERFDEAMEAYAVSYSEQIEADYERFTEAAAAGEIELAEEF</sequence>
<dbReference type="PANTHER" id="PTHR39441:SF1">
    <property type="entry name" value="DUF2252 DOMAIN-CONTAINING PROTEIN"/>
    <property type="match status" value="1"/>
</dbReference>